<keyword evidence="33" id="KW-1043">Host membrane</keyword>
<evidence type="ECO:0000256" key="48">
    <source>
        <dbReference type="ARBA" id="ARBA00023296"/>
    </source>
</evidence>
<dbReference type="Gene3D" id="3.30.70.270">
    <property type="match status" value="1"/>
</dbReference>
<evidence type="ECO:0000256" key="23">
    <source>
        <dbReference type="ARBA" id="ARBA00022692"/>
    </source>
</evidence>
<dbReference type="InterPro" id="IPR024354">
    <property type="entry name" value="Hepatitis_A_VP1-2A"/>
</dbReference>
<dbReference type="GO" id="GO:0044193">
    <property type="term" value="C:host cell mitochondrial outer membrane"/>
    <property type="evidence" value="ECO:0007669"/>
    <property type="project" value="UniProtKB-SubCell"/>
</dbReference>
<dbReference type="InterPro" id="IPR044067">
    <property type="entry name" value="PCV_3C_PRO"/>
</dbReference>
<keyword evidence="18" id="KW-0167">Capsid protein</keyword>
<proteinExistence type="inferred from homology"/>
<evidence type="ECO:0000256" key="38">
    <source>
        <dbReference type="ARBA" id="ARBA00022989"/>
    </source>
</evidence>
<protein>
    <recommendedName>
        <fullName evidence="11">Genome polyprotein</fullName>
    </recommendedName>
</protein>
<dbReference type="GO" id="GO:0034220">
    <property type="term" value="P:monoatomic ion transmembrane transport"/>
    <property type="evidence" value="ECO:0007669"/>
    <property type="project" value="UniProtKB-KW"/>
</dbReference>
<dbReference type="GO" id="GO:0003724">
    <property type="term" value="F:RNA helicase activity"/>
    <property type="evidence" value="ECO:0007669"/>
    <property type="project" value="InterPro"/>
</dbReference>
<comment type="subunit">
    <text evidence="60">Homodimer. Homomultimer; probably interacts with membranes in a multimeric form. Seems to assemble into amyloid-like fibers.</text>
</comment>
<evidence type="ECO:0000256" key="7">
    <source>
        <dbReference type="ARBA" id="ARBA00004538"/>
    </source>
</evidence>
<evidence type="ECO:0000256" key="65">
    <source>
        <dbReference type="ARBA" id="ARBA00047163"/>
    </source>
</evidence>
<accession>A0A142DDH1</accession>
<evidence type="ECO:0000256" key="68">
    <source>
        <dbReference type="ARBA" id="ARBA00048744"/>
    </source>
</evidence>
<keyword evidence="29" id="KW-0347">Helicase</keyword>
<evidence type="ECO:0000256" key="51">
    <source>
        <dbReference type="ARBA" id="ARBA00045341"/>
    </source>
</evidence>
<keyword evidence="36" id="KW-1047">Host mitochondrion outer membrane</keyword>
<keyword evidence="35" id="KW-0693">Viral RNA replication</keyword>
<evidence type="ECO:0000256" key="14">
    <source>
        <dbReference type="ARBA" id="ARBA00022484"/>
    </source>
</evidence>
<dbReference type="EMBL" id="KT229611">
    <property type="protein sequence ID" value="AMQ25905.1"/>
    <property type="molecule type" value="Genomic_RNA"/>
</dbReference>
<evidence type="ECO:0000256" key="52">
    <source>
        <dbReference type="ARBA" id="ARBA00045399"/>
    </source>
</evidence>
<evidence type="ECO:0000256" key="43">
    <source>
        <dbReference type="ARBA" id="ARBA00023147"/>
    </source>
</evidence>
<keyword evidence="39" id="KW-1182">Viral ion channel</keyword>
<keyword evidence="19" id="KW-0945">Host-virus interaction</keyword>
<comment type="function">
    <text evidence="3">VP0 precursor is a component of the immature procapsids.</text>
</comment>
<dbReference type="Pfam" id="PF00680">
    <property type="entry name" value="RdRP_1"/>
    <property type="match status" value="1"/>
</dbReference>
<evidence type="ECO:0000256" key="55">
    <source>
        <dbReference type="ARBA" id="ARBA00045842"/>
    </source>
</evidence>
<dbReference type="InterPro" id="IPR043128">
    <property type="entry name" value="Rev_trsase/Diguanyl_cyclase"/>
</dbReference>
<dbReference type="GO" id="GO:0003968">
    <property type="term" value="F:RNA-directed RNA polymerase activity"/>
    <property type="evidence" value="ECO:0007669"/>
    <property type="project" value="UniProtKB-KW"/>
</dbReference>
<keyword evidence="15" id="KW-1036">Host cytoplasmic vesicle</keyword>
<comment type="function">
    <text evidence="1">Plays a role in the assembly of the 12 pentamers into an icosahedral structure. Has not been detected in mature virions, supposedly owing to its small size.</text>
</comment>
<evidence type="ECO:0000256" key="11">
    <source>
        <dbReference type="ARBA" id="ARBA00020107"/>
    </source>
</evidence>
<dbReference type="InterPro" id="IPR033703">
    <property type="entry name" value="Rhv-like"/>
</dbReference>
<keyword evidence="28" id="KW-1161">Viral attachment to host cell</keyword>
<dbReference type="GO" id="GO:0017111">
    <property type="term" value="F:ribonucleoside triphosphate phosphatase activity"/>
    <property type="evidence" value="ECO:0007669"/>
    <property type="project" value="UniProtKB-EC"/>
</dbReference>
<comment type="function">
    <text evidence="50">Interacts with the 3CD precursor and with RNA structures found at both the 5'- and 3'-termini of the viral genome. Since the 3AB precursor contains the hydrophobic domain 3A, it probably anchors the whole viral replicase complex to intracellular membranes on which viral RNA synthesis occurs.</text>
</comment>
<keyword evidence="44" id="KW-1015">Disulfide bond</keyword>
<feature type="domain" description="RdRp catalytic" evidence="69">
    <location>
        <begin position="2000"/>
        <end position="2121"/>
    </location>
</feature>
<dbReference type="Pfam" id="PF12944">
    <property type="entry name" value="HAV_VP"/>
    <property type="match status" value="1"/>
</dbReference>
<evidence type="ECO:0000256" key="12">
    <source>
        <dbReference type="ARBA" id="ARBA00022448"/>
    </source>
</evidence>
<dbReference type="PROSITE" id="PS51218">
    <property type="entry name" value="SF3_HELICASE_2"/>
    <property type="match status" value="1"/>
</dbReference>
<keyword evidence="14" id="KW-0696">RNA-directed RNA polymerase</keyword>
<keyword evidence="25" id="KW-1143">T=pseudo3 icosahedral capsid protein</keyword>
<evidence type="ECO:0000256" key="28">
    <source>
        <dbReference type="ARBA" id="ARBA00022804"/>
    </source>
</evidence>
<keyword evidence="38" id="KW-1133">Transmembrane helix</keyword>
<comment type="function">
    <text evidence="57">Cysteine protease that generates mature viral proteins from the precursor polyprotein. In addition to its proteolytic activity, it binds to viral RNA, and thus influences viral genome replication. RNA and substrate bind cooperatively to the protease. Cleaves IKBKG/NEMO to impair innate immune signaling. Cleaves host PABPC1 which may participate in the switch of viral translation to RNA synthesis.</text>
</comment>
<evidence type="ECO:0000256" key="58">
    <source>
        <dbReference type="ARBA" id="ARBA00046565"/>
    </source>
</evidence>
<evidence type="ECO:0000256" key="54">
    <source>
        <dbReference type="ARBA" id="ARBA00045682"/>
    </source>
</evidence>
<evidence type="ECO:0000256" key="17">
    <source>
        <dbReference type="ARBA" id="ARBA00022553"/>
    </source>
</evidence>
<evidence type="ECO:0000256" key="49">
    <source>
        <dbReference type="ARBA" id="ARBA00023303"/>
    </source>
</evidence>
<evidence type="ECO:0000256" key="13">
    <source>
        <dbReference type="ARBA" id="ARBA00022482"/>
    </source>
</evidence>
<dbReference type="InterPro" id="IPR043502">
    <property type="entry name" value="DNA/RNA_pol_sf"/>
</dbReference>
<dbReference type="GO" id="GO:0005524">
    <property type="term" value="F:ATP binding"/>
    <property type="evidence" value="ECO:0007669"/>
    <property type="project" value="UniProtKB-KW"/>
</dbReference>
<dbReference type="GO" id="GO:0005198">
    <property type="term" value="F:structural molecule activity"/>
    <property type="evidence" value="ECO:0007669"/>
    <property type="project" value="InterPro"/>
</dbReference>
<comment type="subunit">
    <text evidence="59">Interacts with protein 3AB.</text>
</comment>
<comment type="function">
    <text evidence="51">Associates with and induces structural rearrangements of intracellular membranes. Displays RNA-binding activity.</text>
</comment>
<keyword evidence="32" id="KW-0946">Virion</keyword>
<keyword evidence="21" id="KW-0645">Protease</keyword>
<comment type="catalytic activity">
    <reaction evidence="67">
        <text>a ribonucleoside 5'-triphosphate + H2O = a ribonucleoside 5'-diphosphate + phosphate + H(+)</text>
        <dbReference type="Rhea" id="RHEA:23680"/>
        <dbReference type="ChEBI" id="CHEBI:15377"/>
        <dbReference type="ChEBI" id="CHEBI:15378"/>
        <dbReference type="ChEBI" id="CHEBI:43474"/>
        <dbReference type="ChEBI" id="CHEBI:57930"/>
        <dbReference type="ChEBI" id="CHEBI:61557"/>
        <dbReference type="EC" id="3.6.1.15"/>
    </reaction>
</comment>
<comment type="subunit">
    <text evidence="65">Interacts with capsid protein VP1. Interacts with capsid protein VP2.</text>
</comment>
<keyword evidence="20" id="KW-1090">Inhibition of host innate immune response by virus</keyword>
<dbReference type="SUPFAM" id="SSF50494">
    <property type="entry name" value="Trypsin-like serine proteases"/>
    <property type="match status" value="1"/>
</dbReference>
<evidence type="ECO:0000256" key="26">
    <source>
        <dbReference type="ARBA" id="ARBA00022741"/>
    </source>
</evidence>
<evidence type="ECO:0000256" key="42">
    <source>
        <dbReference type="ARBA" id="ARBA00023136"/>
    </source>
</evidence>
<reference evidence="72 73" key="1">
    <citation type="journal article" date="2016" name="Sci. Rep.">
        <title>A novel hepatovirus identified in wild woodchuck Marmota himalayana.</title>
        <authorList>
            <person name="Yu J.M."/>
            <person name="Li L.L."/>
            <person name="Zhang C.Y."/>
            <person name="Lu S."/>
            <person name="Ao Y.Y."/>
            <person name="Gao H.C."/>
            <person name="Xie Z.P."/>
            <person name="Xie G.C."/>
            <person name="Sun X.M."/>
            <person name="Pang L.L."/>
            <person name="Xu J.G."/>
            <person name="Lipkin W.I."/>
            <person name="Duan Z.J."/>
        </authorList>
    </citation>
    <scope>NUCLEOTIDE SEQUENCE [LARGE SCALE GENOMIC DNA]</scope>
    <source>
        <strain evidence="72">2ID</strain>
    </source>
</reference>
<evidence type="ECO:0000256" key="53">
    <source>
        <dbReference type="ARBA" id="ARBA00045500"/>
    </source>
</evidence>
<dbReference type="Gene3D" id="1.20.960.20">
    <property type="match status" value="1"/>
</dbReference>
<comment type="subunit">
    <text evidence="61">Homopentamer. Homooligomer.</text>
</comment>
<dbReference type="GO" id="GO:0039694">
    <property type="term" value="P:viral RNA genome replication"/>
    <property type="evidence" value="ECO:0007669"/>
    <property type="project" value="InterPro"/>
</dbReference>
<keyword evidence="24" id="KW-0548">Nucleotidyltransferase</keyword>
<evidence type="ECO:0000259" key="70">
    <source>
        <dbReference type="PROSITE" id="PS51218"/>
    </source>
</evidence>
<comment type="function">
    <text evidence="4">Affects membrane integrity and causes an increase in membrane permeability.</text>
</comment>
<comment type="function">
    <text evidence="53">Precursor component of immature procapsids that corresponds to an extended form of the structural protein VP1. After maturation, possibly by the host Cathepsin L, the assembly signal 2A is cleaved to give rise to the mature VP1 protein.</text>
</comment>
<evidence type="ECO:0000256" key="27">
    <source>
        <dbReference type="ARBA" id="ARBA00022801"/>
    </source>
</evidence>
<keyword evidence="31" id="KW-0067">ATP-binding</keyword>
<keyword evidence="49" id="KW-0407">Ion channel</keyword>
<evidence type="ECO:0000256" key="67">
    <source>
        <dbReference type="ARBA" id="ARBA00047631"/>
    </source>
</evidence>
<evidence type="ECO:0000256" key="31">
    <source>
        <dbReference type="ARBA" id="ARBA00022840"/>
    </source>
</evidence>
<evidence type="ECO:0000259" key="69">
    <source>
        <dbReference type="PROSITE" id="PS50507"/>
    </source>
</evidence>
<evidence type="ECO:0000256" key="36">
    <source>
        <dbReference type="ARBA" id="ARBA00022983"/>
    </source>
</evidence>
<comment type="catalytic activity">
    <reaction evidence="68">
        <text>RNA(n) + a ribonucleoside 5'-triphosphate = RNA(n+1) + diphosphate</text>
        <dbReference type="Rhea" id="RHEA:21248"/>
        <dbReference type="Rhea" id="RHEA-COMP:14527"/>
        <dbReference type="Rhea" id="RHEA-COMP:17342"/>
        <dbReference type="ChEBI" id="CHEBI:33019"/>
        <dbReference type="ChEBI" id="CHEBI:61557"/>
        <dbReference type="ChEBI" id="CHEBI:140395"/>
        <dbReference type="EC" id="2.7.7.48"/>
    </reaction>
</comment>
<dbReference type="InterPro" id="IPR029053">
    <property type="entry name" value="Viral_coat"/>
</dbReference>
<evidence type="ECO:0000256" key="39">
    <source>
        <dbReference type="ARBA" id="ARBA00023039"/>
    </source>
</evidence>
<evidence type="ECO:0000256" key="41">
    <source>
        <dbReference type="ARBA" id="ARBA00023065"/>
    </source>
</evidence>
<dbReference type="PROSITE" id="PS51874">
    <property type="entry name" value="PCV_3C_PRO"/>
    <property type="match status" value="1"/>
</dbReference>
<name>A0A142DDH1_9PICO</name>
<evidence type="ECO:0000256" key="35">
    <source>
        <dbReference type="ARBA" id="ARBA00022953"/>
    </source>
</evidence>
<keyword evidence="16" id="KW-0191">Covalent protein-RNA linkage</keyword>
<comment type="function">
    <text evidence="2">Acts as a primer for viral RNA replication and remains covalently bound to viral genomic RNA. VPg is uridylylated prior to priming replication into VPg-pUpU. The VPg-pUpU is then used as primer on the genomic RNA poly(A) by the RNA-dependent RNA polymerase to replicate the viral genome.</text>
</comment>
<evidence type="ECO:0000256" key="40">
    <source>
        <dbReference type="ARBA" id="ARBA00023046"/>
    </source>
</evidence>
<comment type="similarity">
    <text evidence="9">Belongs to the picornaviridae polyprotein family.</text>
</comment>
<evidence type="ECO:0000256" key="22">
    <source>
        <dbReference type="ARBA" id="ARBA00022679"/>
    </source>
</evidence>
<comment type="subunit">
    <text evidence="66">Interacts with capsid protein VP1. Interacts with capsid protein VP3.</text>
</comment>
<keyword evidence="23" id="KW-0812">Transmembrane</keyword>
<dbReference type="GO" id="GO:0072494">
    <property type="term" value="C:host multivesicular body"/>
    <property type="evidence" value="ECO:0007669"/>
    <property type="project" value="UniProtKB-SubCell"/>
</dbReference>
<keyword evidence="12" id="KW-0813">Transport</keyword>
<dbReference type="Pfam" id="PF00073">
    <property type="entry name" value="Rhv"/>
    <property type="match status" value="2"/>
</dbReference>
<evidence type="ECO:0000256" key="57">
    <source>
        <dbReference type="ARBA" id="ARBA00046215"/>
    </source>
</evidence>
<keyword evidence="34" id="KW-0694">RNA-binding</keyword>
<dbReference type="GO" id="GO:0006508">
    <property type="term" value="P:proteolysis"/>
    <property type="evidence" value="ECO:0007669"/>
    <property type="project" value="UniProtKB-KW"/>
</dbReference>
<evidence type="ECO:0000256" key="2">
    <source>
        <dbReference type="ARBA" id="ARBA00002133"/>
    </source>
</evidence>
<evidence type="ECO:0000256" key="64">
    <source>
        <dbReference type="ARBA" id="ARBA00047134"/>
    </source>
</evidence>
<evidence type="ECO:0000256" key="21">
    <source>
        <dbReference type="ARBA" id="ARBA00022670"/>
    </source>
</evidence>
<keyword evidence="40" id="KW-1039">Host endosome</keyword>
<dbReference type="Gene3D" id="2.60.120.20">
    <property type="match status" value="3"/>
</dbReference>
<evidence type="ECO:0000256" key="44">
    <source>
        <dbReference type="ARBA" id="ARBA00023157"/>
    </source>
</evidence>
<evidence type="ECO:0000256" key="32">
    <source>
        <dbReference type="ARBA" id="ARBA00022844"/>
    </source>
</evidence>
<keyword evidence="43" id="KW-1045">Host mitochondrion</keyword>
<evidence type="ECO:0000256" key="45">
    <source>
        <dbReference type="ARBA" id="ARBA00023200"/>
    </source>
</evidence>
<evidence type="ECO:0000256" key="33">
    <source>
        <dbReference type="ARBA" id="ARBA00022870"/>
    </source>
</evidence>
<comment type="function">
    <text evidence="54">Functions as a viroporin. Affects membrane integrity and causes an increase in membrane permeability. Involved in host intracellular membrane rearrangements probably to give rise to the viral factories. Does not disrupt calcium homeostasis or glycoprotein trafficking. Antagonizes the innate immune response of the host by suppressing IFN-beta synthesis, which it achieves by interfering with the RIG-I/IFIH1 pathway.</text>
</comment>
<evidence type="ECO:0000313" key="72">
    <source>
        <dbReference type="EMBL" id="AMQ25905.1"/>
    </source>
</evidence>
<evidence type="ECO:0000256" key="56">
    <source>
        <dbReference type="ARBA" id="ARBA00045872"/>
    </source>
</evidence>
<dbReference type="InterPro" id="IPR043504">
    <property type="entry name" value="Peptidase_S1_PA_chymotrypsin"/>
</dbReference>
<keyword evidence="13" id="KW-1113">Inhibition of host RLR pathway by virus</keyword>
<evidence type="ECO:0000256" key="15">
    <source>
        <dbReference type="ARBA" id="ARBA00022488"/>
    </source>
</evidence>
<evidence type="ECO:0000259" key="71">
    <source>
        <dbReference type="PROSITE" id="PS51874"/>
    </source>
</evidence>
<evidence type="ECO:0000256" key="59">
    <source>
        <dbReference type="ARBA" id="ARBA00046625"/>
    </source>
</evidence>
<dbReference type="GO" id="GO:0004197">
    <property type="term" value="F:cysteine-type endopeptidase activity"/>
    <property type="evidence" value="ECO:0007669"/>
    <property type="project" value="InterPro"/>
</dbReference>
<dbReference type="Gene3D" id="2.40.10.10">
    <property type="entry name" value="Trypsin-like serine proteases"/>
    <property type="match status" value="2"/>
</dbReference>
<comment type="subunit">
    <text evidence="58">Homodimer. Monomer. Interacts with protein 3CD.</text>
</comment>
<keyword evidence="27" id="KW-0378">Hydrolase</keyword>
<dbReference type="SUPFAM" id="SSF88633">
    <property type="entry name" value="Positive stranded ssRNA viruses"/>
    <property type="match status" value="3"/>
</dbReference>
<keyword evidence="22" id="KW-0808">Transferase</keyword>
<organism evidence="72 73">
    <name type="scientific">Hepatovirus A</name>
    <dbReference type="NCBI Taxonomy" id="12092"/>
    <lineage>
        <taxon>Viruses</taxon>
        <taxon>Riboviria</taxon>
        <taxon>Orthornavirae</taxon>
        <taxon>Pisuviricota</taxon>
        <taxon>Pisoniviricetes</taxon>
        <taxon>Picornavirales</taxon>
        <taxon>Picornaviridae</taxon>
        <taxon>Heptrevirinae</taxon>
        <taxon>Hepatovirus</taxon>
        <taxon>Hepatovirus ahepa</taxon>
    </lineage>
</organism>
<evidence type="ECO:0000256" key="63">
    <source>
        <dbReference type="ARBA" id="ARBA00046923"/>
    </source>
</evidence>
<keyword evidence="42" id="KW-0472">Membrane</keyword>
<comment type="function">
    <text evidence="52">May serve as membrane anchor to the 3AB and 3ABC precursors via its hydrophobic domain. May interact with RNA.</text>
</comment>
<comment type="subunit">
    <text evidence="10">Homodimer; disulfide-linked.</text>
</comment>
<evidence type="ECO:0000256" key="60">
    <source>
        <dbReference type="ARBA" id="ARBA00046699"/>
    </source>
</evidence>
<dbReference type="InterPro" id="IPR014759">
    <property type="entry name" value="Helicase_SF3_ssRNA_vir"/>
</dbReference>
<feature type="domain" description="SF3 helicase" evidence="70">
    <location>
        <begin position="1220"/>
        <end position="1386"/>
    </location>
</feature>
<dbReference type="GO" id="GO:0044162">
    <property type="term" value="C:host cell cytoplasmic vesicle membrane"/>
    <property type="evidence" value="ECO:0007669"/>
    <property type="project" value="UniProtKB-SubCell"/>
</dbReference>
<dbReference type="Proteomes" id="UP000159582">
    <property type="component" value="Genome"/>
</dbReference>
<comment type="subunit">
    <text evidence="63">Interacts with capsid protein VP2. Interacts with capsid protein VP3.</text>
</comment>
<feature type="domain" description="Peptidase C3" evidence="71">
    <location>
        <begin position="1539"/>
        <end position="1750"/>
    </location>
</feature>
<evidence type="ECO:0000256" key="6">
    <source>
        <dbReference type="ARBA" id="ARBA00004328"/>
    </source>
</evidence>
<evidence type="ECO:0000256" key="8">
    <source>
        <dbReference type="ARBA" id="ARBA00004560"/>
    </source>
</evidence>
<dbReference type="PROSITE" id="PS50507">
    <property type="entry name" value="RDRP_SSRNA_POS"/>
    <property type="match status" value="1"/>
</dbReference>
<evidence type="ECO:0000256" key="61">
    <source>
        <dbReference type="ARBA" id="ARBA00046745"/>
    </source>
</evidence>
<keyword evidence="30" id="KW-0788">Thiol protease</keyword>
<comment type="subcellular location">
    <subcellularLocation>
        <location evidence="5">Host cytoplasmic vesicle membrane</location>
        <topology evidence="5">Peripheral membrane protein</topology>
        <orientation evidence="5">Cytoplasmic side</orientation>
    </subcellularLocation>
    <subcellularLocation>
        <location evidence="8">Host endosome</location>
        <location evidence="8">Host multivesicular body</location>
    </subcellularLocation>
    <subcellularLocation>
        <location evidence="7">Host mitochondrion outer membrane</location>
        <topology evidence="7">Single-pass membrane protein</topology>
    </subcellularLocation>
    <subcellularLocation>
        <location evidence="6">Virion</location>
    </subcellularLocation>
</comment>
<dbReference type="GO" id="GO:0046718">
    <property type="term" value="P:symbiont entry into host cell"/>
    <property type="evidence" value="ECO:0007669"/>
    <property type="project" value="UniProtKB-KW"/>
</dbReference>
<evidence type="ECO:0000256" key="62">
    <source>
        <dbReference type="ARBA" id="ARBA00046826"/>
    </source>
</evidence>
<evidence type="ECO:0000256" key="25">
    <source>
        <dbReference type="ARBA" id="ARBA00022706"/>
    </source>
</evidence>
<evidence type="ECO:0000256" key="47">
    <source>
        <dbReference type="ARBA" id="ARBA00023280"/>
    </source>
</evidence>
<evidence type="ECO:0000256" key="37">
    <source>
        <dbReference type="ARBA" id="ARBA00022986"/>
    </source>
</evidence>
<dbReference type="InterPro" id="IPR000605">
    <property type="entry name" value="Helicase_SF3_ssDNA/RNA_vir"/>
</dbReference>
<evidence type="ECO:0000256" key="3">
    <source>
        <dbReference type="ARBA" id="ARBA00003724"/>
    </source>
</evidence>
<keyword evidence="47" id="KW-0899">Viral immunoevasion</keyword>
<evidence type="ECO:0000256" key="30">
    <source>
        <dbReference type="ARBA" id="ARBA00022807"/>
    </source>
</evidence>
<dbReference type="InterPro" id="IPR001676">
    <property type="entry name" value="Picornavirus_capsid"/>
</dbReference>
<dbReference type="InterPro" id="IPR007094">
    <property type="entry name" value="RNA-dir_pol_PSvirus"/>
</dbReference>
<dbReference type="GO" id="GO:0003723">
    <property type="term" value="F:RNA binding"/>
    <property type="evidence" value="ECO:0007669"/>
    <property type="project" value="UniProtKB-KW"/>
</dbReference>
<keyword evidence="46" id="KW-0922">Interferon antiviral system evasion</keyword>
<keyword evidence="37" id="KW-1097">Inhibition of host MAVS by virus</keyword>
<evidence type="ECO:0000256" key="50">
    <source>
        <dbReference type="ARBA" id="ARBA00045195"/>
    </source>
</evidence>
<evidence type="ECO:0000256" key="18">
    <source>
        <dbReference type="ARBA" id="ARBA00022561"/>
    </source>
</evidence>
<dbReference type="Pfam" id="PF20758">
    <property type="entry name" value="2B_soluble"/>
    <property type="match status" value="1"/>
</dbReference>
<dbReference type="CDD" id="cd00205">
    <property type="entry name" value="rhv_like"/>
    <property type="match status" value="2"/>
</dbReference>
<dbReference type="InterPro" id="IPR001205">
    <property type="entry name" value="RNA-dir_pol_C"/>
</dbReference>
<dbReference type="InterPro" id="IPR027417">
    <property type="entry name" value="P-loop_NTPase"/>
</dbReference>
<dbReference type="InterPro" id="IPR049133">
    <property type="entry name" value="2B_soluble"/>
</dbReference>
<comment type="subunit">
    <text evidence="62">Interacts with human MAVS.</text>
</comment>
<evidence type="ECO:0000256" key="34">
    <source>
        <dbReference type="ARBA" id="ARBA00022884"/>
    </source>
</evidence>
<dbReference type="SUPFAM" id="SSF52540">
    <property type="entry name" value="P-loop containing nucleoside triphosphate hydrolases"/>
    <property type="match status" value="1"/>
</dbReference>
<evidence type="ECO:0000256" key="20">
    <source>
        <dbReference type="ARBA" id="ARBA00022632"/>
    </source>
</evidence>
<evidence type="ECO:0000256" key="66">
    <source>
        <dbReference type="ARBA" id="ARBA00047164"/>
    </source>
</evidence>
<evidence type="ECO:0000256" key="9">
    <source>
        <dbReference type="ARBA" id="ARBA00006029"/>
    </source>
</evidence>
<dbReference type="GO" id="GO:0039618">
    <property type="term" value="C:T=pseudo3 icosahedral viral capsid"/>
    <property type="evidence" value="ECO:0007669"/>
    <property type="project" value="UniProtKB-KW"/>
</dbReference>
<evidence type="ECO:0000256" key="19">
    <source>
        <dbReference type="ARBA" id="ARBA00022581"/>
    </source>
</evidence>
<dbReference type="GO" id="GO:0039545">
    <property type="term" value="P:symbiont-mediated suppression of host cytoplasmic pattern recognition receptor signaling pathway via inhibition of MAVS activity"/>
    <property type="evidence" value="ECO:0007669"/>
    <property type="project" value="UniProtKB-KW"/>
</dbReference>
<dbReference type="GO" id="GO:0019062">
    <property type="term" value="P:virion attachment to host cell"/>
    <property type="evidence" value="ECO:0007669"/>
    <property type="project" value="UniProtKB-KW"/>
</dbReference>
<comment type="function">
    <text evidence="56">Interacts with the 3AB precursor and with RNA structures found at both the 5'- and 3'-termini of the viral genome. Disrupts TLR3 signaling by degrading the host adapter protein TICAM1/TRIF.</text>
</comment>
<comment type="function">
    <text evidence="55">Capsid proteins VP1, VP2, and VP3 form a closed capsid enclosing the viral positive strand RNA genome. All these proteins contain a beta-sheet structure called beta-barrel jelly roll. Together they form an icosahedral capsid (T=3) composed of 60 copies of each VP1, VP2, and VP3, with a diameter of approximately 300 Angstroms. VP1 is situated at the 12 fivefold axes, whereas VP2 and VP3 are located at the quasi-sixfold axes. The naked capsid interacts with the host receptor HAVCR1 to provide virion attachment to and probably entry into the target cell.</text>
</comment>
<evidence type="ECO:0000256" key="16">
    <source>
        <dbReference type="ARBA" id="ARBA00022520"/>
    </source>
</evidence>
<keyword evidence="41" id="KW-0406">Ion transport</keyword>
<evidence type="ECO:0000256" key="46">
    <source>
        <dbReference type="ARBA" id="ARBA00023258"/>
    </source>
</evidence>
<evidence type="ECO:0000256" key="4">
    <source>
        <dbReference type="ARBA" id="ARBA00004017"/>
    </source>
</evidence>
<dbReference type="InterPro" id="IPR009003">
    <property type="entry name" value="Peptidase_S1_PA"/>
</dbReference>
<keyword evidence="48" id="KW-1160">Virus entry into host cell</keyword>
<dbReference type="Pfam" id="PF00910">
    <property type="entry name" value="RNA_helicase"/>
    <property type="match status" value="1"/>
</dbReference>
<sequence precursor="true">MMMSHKGLLQSVGEGLDKILTLSDIEEEQMIQSVDRTAVAGASYFTSVDQSSVHSAEVGSHQRERLLTSVDLPGSKKTQGEKFFLIHTAEWQTTDALFHEVAKLDVVKLLYDEQYAVQGLLRYHTYARFGVEVQIQINPTPFQQGGLIAAMVPADQGYGSIASLTVYPHGLLNCNINNVVRIKVPFVYTRGAYNFRDPQYPVWELTIRVWSLLYIGTGTTPYTTVNVLARFTDLELHGLTPIFTQMMRHEFRVSTTENVVNLSNYEDSRAKISFALDQEHWLEDSSEAGGLVIKHFSTWTKIPTLATQFAFNDSAAVGTQIKVIPVDPYYYQMTNSSPEQKCITSLASVCQMFCFWRGDIVFDFQVFPTKYHSGRLLFCFVPGNENMDVSKITLKQATTGPCAVMDITGVQSTLRFRVPWISDTPYRVNRYTKSAHVKGEYTAIGKLIVFVYNRLANPSNVAHHVYINVYMSAINLECFAPIYHAMENTGSVTQAGGDQMEFSTTMTAEQNVPDQELGITKSQDLQGRANRGKMDEVGIHPPVGAVTTIEDPILAKKTPETFPEVSPGKSRHTSDHMSLYKFMGRGHFLVTWTFRSNDMQYTFPISLSSTSDPPRGLPSTLRWFFNLFQLYRGPLDLTIVITGATDVDGLVWFTPVGLAVDTPWSESASQLNIDYKTSLGAVRFNTRRTGNIQIRLPWYSYLHAISGVLDGIGDASDSTFGMVSIQIANYNSSDEYLSFSCYLSVTPESQFMFPRAPLNSSAMKVSSSRRTTRSIKDRIADGDLESSVDDPRQEEDIKFERNIESRRAFKPYKELREEIGAMRIKAAFDDLNSVEPKSKYYSKADKKIYTQAGEPISLHYCDEDDPISVSLTTINARPSAKRRFGFKIYDEIWLLDEENGTLTGKFRKSPLSYNWKKDKNETVEKILTRFILLPNWQYFNFGSGILDFQQASLRCDEEVKAVCGLDPQDFVTLLNYLHPKTINMADRLIDGSGVSDVVIESKGLIEECHSFLKTIQESVKSFMFGFKRNTGMIILNTVLSIVKAGIISYVSYKLQDLGETKLCNLLRVFGFVDLGCSIINFGNSISEILNKVFEWQTETRLIQLRTQSISNWLRDISCCMNIFRNFKDAVKWLYFKIKDYYDLHYGEKKQILENLKINQSKIEAMMEMADNFCIQQIQDIDRPEEYKRGNDLIIKLRTLNSLCLVDSSLRQYLQPLRDCISRMHSKLRTLGTINHAAVTRSEPTVCYLYGKRGGGKSLTSLALATKICKKLGVDPSKNIYTKPVGSDYWDGYCGQMVCIIDDIGQATDDEDWSDFCQLVSGCPMRLNMASLEDKGRHFSSPYIICTSNWADPSPKTVYVKEAIERRLHFKVEVKPADYFKLTNSDMLNVNLAKKENAIADMSCVSLCCNGSKTTLDELVDILIQSVNIKKRNMDEFIQLWTQSGFLDDNDDLGIAITRLFEGMPEEPDNPGILRKLFDAISSHKWLTFGAGLGILGLIVSGWYAYNKFIKPNEEVPAEGVYHGVTRPKQVIKLDADPVDAQSTLEIAALVRKNLVQFGIGEKGGCVKWIMNALGVKDDWLLVPSHAYKFEPNYESLEFFFARNGTYYSISAGNVIIQSLDVGFQDVVLMKVPTLPKFRDITEHFIKKKDLDRATNRLATLVTTVGGNPMMISEGPLKFEDKATYIHKDESGKSTEITIDMGWRGRGEGIPGMCGGALITSNQSIQNAIIGIHVAGSSNVMISKVVTQEMFVNIDSKVIESQRIMKVEFTQCSVSVVSKTLFKKSPIHNYIDKQMINYPAVMPFQKSVEIDPMAVMLSKYDTPIIDEPVTYHESVWFYKNKVMGKTFLYTDPLTIEQAICGVDGIEGINMKTSPGFPYVKDGFAKDDLIWLNDNGEYIGIHPYLQQRILFNLAMVDNGNEMDVVYTTCPKDELRPLEKVLQSKTRAIDACPLDFTIICRMFWGPAISYFQLNPGFHTGVAVGIDPDSDWDALAKSMVRFGDYGIDLDFSSFDASLSPFMIEAACEVLSYLSGVSETQNTVIGNAIVYSKHVLSNLQYTVLGSMPSGSPCTSLLNSIINNINLYYVFSKIFKKKPLQFYEKIKFICYGDDVMIVFSRDLEIKNLDKLGLKIQREFALLGMTATSASKGVPNVVPVLDLTFLKRKFNLVDNRFRPAINIKTIWSLVAWMRNNAEFEQNVDTALWFAFMHGRDFFIDFCIQLSNMLRQECVEFSFKDYVWYEQRFNSLDFFRDFD</sequence>
<keyword evidence="17" id="KW-0597">Phosphoprotein</keyword>
<keyword evidence="26" id="KW-0547">Nucleotide-binding</keyword>
<evidence type="ECO:0000256" key="1">
    <source>
        <dbReference type="ARBA" id="ARBA00002016"/>
    </source>
</evidence>
<dbReference type="GO" id="GO:0015267">
    <property type="term" value="F:channel activity"/>
    <property type="evidence" value="ECO:0007669"/>
    <property type="project" value="UniProtKB-KW"/>
</dbReference>
<keyword evidence="45" id="KW-1035">Host cytoplasm</keyword>
<evidence type="ECO:0000256" key="29">
    <source>
        <dbReference type="ARBA" id="ARBA00022806"/>
    </source>
</evidence>
<dbReference type="GO" id="GO:0006351">
    <property type="term" value="P:DNA-templated transcription"/>
    <property type="evidence" value="ECO:0007669"/>
    <property type="project" value="InterPro"/>
</dbReference>
<evidence type="ECO:0000256" key="5">
    <source>
        <dbReference type="ARBA" id="ARBA00004295"/>
    </source>
</evidence>
<evidence type="ECO:0000313" key="73">
    <source>
        <dbReference type="Proteomes" id="UP000159582"/>
    </source>
</evidence>
<dbReference type="SUPFAM" id="SSF56672">
    <property type="entry name" value="DNA/RNA polymerases"/>
    <property type="match status" value="1"/>
</dbReference>
<evidence type="ECO:0000256" key="10">
    <source>
        <dbReference type="ARBA" id="ARBA00011748"/>
    </source>
</evidence>
<comment type="subunit">
    <text evidence="64">Interacts with host ACBD3.</text>
</comment>
<evidence type="ECO:0000256" key="24">
    <source>
        <dbReference type="ARBA" id="ARBA00022695"/>
    </source>
</evidence>